<dbReference type="KEGG" id="jli:EXU32_05420"/>
<name>A0A4P6MWH2_9MICO</name>
<evidence type="ECO:0000313" key="3">
    <source>
        <dbReference type="Proteomes" id="UP000290408"/>
    </source>
</evidence>
<organism evidence="2 3">
    <name type="scientific">Janibacter limosus</name>
    <dbReference type="NCBI Taxonomy" id="53458"/>
    <lineage>
        <taxon>Bacteria</taxon>
        <taxon>Bacillati</taxon>
        <taxon>Actinomycetota</taxon>
        <taxon>Actinomycetes</taxon>
        <taxon>Micrococcales</taxon>
        <taxon>Intrasporangiaceae</taxon>
        <taxon>Janibacter</taxon>
    </lineage>
</organism>
<proteinExistence type="predicted"/>
<gene>
    <name evidence="2" type="ORF">EXU32_05420</name>
</gene>
<dbReference type="OrthoDB" id="4871124at2"/>
<dbReference type="RefSeq" id="WP_130628977.1">
    <property type="nucleotide sequence ID" value="NZ_CP036164.1"/>
</dbReference>
<feature type="region of interest" description="Disordered" evidence="1">
    <location>
        <begin position="1"/>
        <end position="50"/>
    </location>
</feature>
<accession>A0A4P6MWH2</accession>
<reference evidence="2 3" key="1">
    <citation type="submission" date="2019-02" db="EMBL/GenBank/DDBJ databases">
        <title>Genomic data mining of an Antarctic deep-sea actinobacterium, Janibacterlimosus P3-3-X1.</title>
        <authorList>
            <person name="Liao L."/>
            <person name="Chen B."/>
        </authorList>
    </citation>
    <scope>NUCLEOTIDE SEQUENCE [LARGE SCALE GENOMIC DNA]</scope>
    <source>
        <strain evidence="2 3">P3-3-X1</strain>
    </source>
</reference>
<keyword evidence="3" id="KW-1185">Reference proteome</keyword>
<protein>
    <submittedName>
        <fullName evidence="2">Uncharacterized protein</fullName>
    </submittedName>
</protein>
<dbReference type="EMBL" id="CP036164">
    <property type="protein sequence ID" value="QBF45743.1"/>
    <property type="molecule type" value="Genomic_DNA"/>
</dbReference>
<dbReference type="Proteomes" id="UP000290408">
    <property type="component" value="Chromosome"/>
</dbReference>
<evidence type="ECO:0000256" key="1">
    <source>
        <dbReference type="SAM" id="MobiDB-lite"/>
    </source>
</evidence>
<dbReference type="AlphaFoldDB" id="A0A4P6MWH2"/>
<sequence length="91" mass="9034">MADFPVPSAPRPGPPQPLPSPPAATPAPTPASVEMPSVPDDGGSTPQTGDLVVDATLRDLAAVDPTDLDAVLTAGESVHATLTARLSDLGS</sequence>
<feature type="compositionally biased region" description="Pro residues" evidence="1">
    <location>
        <begin position="7"/>
        <end position="29"/>
    </location>
</feature>
<evidence type="ECO:0000313" key="2">
    <source>
        <dbReference type="EMBL" id="QBF45743.1"/>
    </source>
</evidence>